<evidence type="ECO:0000313" key="2">
    <source>
        <dbReference type="EMBL" id="MKC77460.1"/>
    </source>
</evidence>
<proteinExistence type="predicted"/>
<dbReference type="GO" id="GO:0016829">
    <property type="term" value="F:lyase activity"/>
    <property type="evidence" value="ECO:0007669"/>
    <property type="project" value="InterPro"/>
</dbReference>
<dbReference type="AlphaFoldDB" id="A0A657FWJ2"/>
<feature type="domain" description="D-galactarate/Altronate dehydratase second" evidence="1">
    <location>
        <begin position="6"/>
        <end position="52"/>
    </location>
</feature>
<dbReference type="Pfam" id="PF04295">
    <property type="entry name" value="GD_AH_second"/>
    <property type="match status" value="1"/>
</dbReference>
<name>A0A657FWJ2_SALET</name>
<evidence type="ECO:0000259" key="1">
    <source>
        <dbReference type="Pfam" id="PF04295"/>
    </source>
</evidence>
<reference evidence="2" key="1">
    <citation type="submission" date="2018-09" db="EMBL/GenBank/DDBJ databases">
        <authorList>
            <consortium name="GenomeTrakr network: Whole genome sequencing for foodborne pathogen traceback"/>
        </authorList>
    </citation>
    <scope>NUCLEOTIDE SEQUENCE [LARGE SCALE GENOMIC DNA]</scope>
    <source>
        <strain evidence="2">FDA00013424</strain>
    </source>
</reference>
<comment type="caution">
    <text evidence="2">The sequence shown here is derived from an EMBL/GenBank/DDBJ whole genome shotgun (WGS) entry which is preliminary data.</text>
</comment>
<feature type="non-terminal residue" evidence="2">
    <location>
        <position position="53"/>
    </location>
</feature>
<accession>A0A657FWJ2</accession>
<organism evidence="2">
    <name type="scientific">Salmonella enterica subsp. enterica serovar Denver</name>
    <dbReference type="NCBI Taxonomy" id="1954177"/>
    <lineage>
        <taxon>Bacteria</taxon>
        <taxon>Pseudomonadati</taxon>
        <taxon>Pseudomonadota</taxon>
        <taxon>Gammaproteobacteria</taxon>
        <taxon>Enterobacterales</taxon>
        <taxon>Enterobacteriaceae</taxon>
        <taxon>Salmonella</taxon>
    </lineage>
</organism>
<sequence>MKTFKGYVRPDGQVGIHNHVVVMANAACSTGVVDQIAKKLPEVVPLLHTYGCN</sequence>
<dbReference type="InterPro" id="IPR007392">
    <property type="entry name" value="GD_AH_second"/>
</dbReference>
<dbReference type="EMBL" id="RTWO01000052">
    <property type="protein sequence ID" value="MKC77460.1"/>
    <property type="molecule type" value="Genomic_DNA"/>
</dbReference>
<gene>
    <name evidence="2" type="ORF">D1800_23055</name>
</gene>
<dbReference type="Proteomes" id="UP000839516">
    <property type="component" value="Unassembled WGS sequence"/>
</dbReference>
<protein>
    <recommendedName>
        <fullName evidence="1">D-galactarate/Altronate dehydratase second domain-containing protein</fullName>
    </recommendedName>
</protein>